<dbReference type="Gene3D" id="2.30.30.940">
    <property type="match status" value="1"/>
</dbReference>
<dbReference type="PATRIC" id="fig|158500.4.peg.4174"/>
<sequence length="993" mass="109908">MIHPRRLKGSASNIARYYAIGDYYSKGADEHSEWGGAIAADLHLEGKVDPGFLRDLLAGRVAGQQLGRLLADGSRQHHPGWDFAVNAPKSVSIMALVAGDGGIIEAHEQAVTRALAYLEEHAALRRRIDGEVTEKTTGRLLFARFTEHASRELDPHLHTHVVVLNVTSERGGDRFASLETRAMYAEQMVAGQVYRNELAHLLRERGYDVDFDPRKGLFEIRGVPKDLIADMSQRAAQIEAHARDRGLEGQAARRVSFYETRVAKKKISLDALHGRWRERLGTYAENVRETKGAAERAAPCNLVAEPAVAARAMLFGLRHSEGSEAVNNLGNLLRNALASHVGEVRLDDVRPLVREHELRRKLLDTHHSTGDDVHTRGRTSRATLRLEIALADHLALSVGDVKPMAEEAALRAAGTSHGLNKEQRRALIHLGRSRDRVSGLQGVAGSGKSTLVTALRTAAGEEATLVALAPTSSAAAELGKRAGIDARTVASLLATGGRSVGEEHVLVVDEAGQLGNRQALRLLEISRSTGARLLFLGDTHQTGAIEQGKPFWLMLRLGMASGELKVAVRQEVDRIATAVAMARGRDYARSLDNLDAVRSGGNREELARSMVEEWTRLKLENRNRTNMLVLENATRVIVNSRVRDALKSEGAVANKETRLATLAPAGMSAQEKAFARFYSRGQVVVFSRDNPRMGIARDTEYRVHGKGRDDRGRELVSLIAADGRRIDWDPRLGRTSQFNVFREEQRDLSAGDRIQWRLVERALGIRNAERGTVERLDGSVATIRWDRDARTQEIDLSRHRAWDHGYAETVYSAQSKTYDRVFVLAPVASRLVTGQNYYTAITRARFGAKLWTDDRDRLVERLTRRSGEKTSAIEGLGRLTRDSVRARSDRHRDRLGRLREEQLRDRSERHSADVAEFDRLGPGGTGLPDRLAARAQSVSKLFDRWLTRMIERGHEGGGVDARGSGSSGPTTPDVDQTERSRAHGTDRGGERDR</sequence>
<comment type="caution">
    <text evidence="3">The sequence shown here is derived from an EMBL/GenBank/DDBJ whole genome shotgun (WGS) entry which is preliminary data.</text>
</comment>
<reference evidence="3 4" key="1">
    <citation type="submission" date="2014-03" db="EMBL/GenBank/DDBJ databases">
        <title>Whole genome sequence of Novosphingobium resinovorum KF1.</title>
        <authorList>
            <person name="Gan H.M."/>
            <person name="Gan H.Y."/>
            <person name="Chew T.H."/>
            <person name="Savka M.A."/>
        </authorList>
    </citation>
    <scope>NUCLEOTIDE SEQUENCE [LARGE SCALE GENOMIC DNA]</scope>
    <source>
        <strain evidence="3 4">KF1</strain>
    </source>
</reference>
<evidence type="ECO:0000313" key="3">
    <source>
        <dbReference type="EMBL" id="EZP79344.1"/>
    </source>
</evidence>
<gene>
    <name evidence="3" type="ORF">BV97_04107</name>
</gene>
<dbReference type="Pfam" id="PF13604">
    <property type="entry name" value="AAA_30"/>
    <property type="match status" value="1"/>
</dbReference>
<dbReference type="CDD" id="cd18809">
    <property type="entry name" value="SF1_C_RecD"/>
    <property type="match status" value="1"/>
</dbReference>
<feature type="region of interest" description="Disordered" evidence="1">
    <location>
        <begin position="953"/>
        <end position="993"/>
    </location>
</feature>
<organism evidence="3 4">
    <name type="scientific">Novosphingobium resinovorum</name>
    <dbReference type="NCBI Taxonomy" id="158500"/>
    <lineage>
        <taxon>Bacteria</taxon>
        <taxon>Pseudomonadati</taxon>
        <taxon>Pseudomonadota</taxon>
        <taxon>Alphaproteobacteria</taxon>
        <taxon>Sphingomonadales</taxon>
        <taxon>Sphingomonadaceae</taxon>
        <taxon>Novosphingobium</taxon>
    </lineage>
</organism>
<proteinExistence type="predicted"/>
<feature type="region of interest" description="Disordered" evidence="1">
    <location>
        <begin position="883"/>
        <end position="911"/>
    </location>
</feature>
<accession>A0A031JR36</accession>
<dbReference type="NCBIfam" id="TIGR02686">
    <property type="entry name" value="relax_trwC"/>
    <property type="match status" value="1"/>
</dbReference>
<evidence type="ECO:0000313" key="4">
    <source>
        <dbReference type="Proteomes" id="UP000024329"/>
    </source>
</evidence>
<dbReference type="InterPro" id="IPR014862">
    <property type="entry name" value="TrwC"/>
</dbReference>
<dbReference type="Pfam" id="PF08751">
    <property type="entry name" value="TrwC"/>
    <property type="match status" value="1"/>
</dbReference>
<dbReference type="EMBL" id="JFYZ01000027">
    <property type="protein sequence ID" value="EZP79344.1"/>
    <property type="molecule type" value="Genomic_DNA"/>
</dbReference>
<name>A0A031JR36_9SPHN</name>
<dbReference type="eggNOG" id="COG0507">
    <property type="taxonomic scope" value="Bacteria"/>
</dbReference>
<dbReference type="SUPFAM" id="SSF55464">
    <property type="entry name" value="Origin of replication-binding domain, RBD-like"/>
    <property type="match status" value="1"/>
</dbReference>
<protein>
    <submittedName>
        <fullName evidence="3">TrwC protein</fullName>
    </submittedName>
</protein>
<feature type="compositionally biased region" description="Basic and acidic residues" evidence="1">
    <location>
        <begin position="976"/>
        <end position="993"/>
    </location>
</feature>
<dbReference type="NCBIfam" id="NF041492">
    <property type="entry name" value="MobF"/>
    <property type="match status" value="1"/>
</dbReference>
<dbReference type="RefSeq" id="WP_036528279.1">
    <property type="nucleotide sequence ID" value="NZ_JFYZ01000027.1"/>
</dbReference>
<dbReference type="AlphaFoldDB" id="A0A031JR36"/>
<evidence type="ECO:0000256" key="1">
    <source>
        <dbReference type="SAM" id="MobiDB-lite"/>
    </source>
</evidence>
<dbReference type="Proteomes" id="UP000024329">
    <property type="component" value="Unassembled WGS sequence"/>
</dbReference>
<evidence type="ECO:0000259" key="2">
    <source>
        <dbReference type="Pfam" id="PF08751"/>
    </source>
</evidence>
<dbReference type="InterPro" id="IPR014059">
    <property type="entry name" value="TraI/TrwC_relax"/>
</dbReference>
<dbReference type="InterPro" id="IPR027417">
    <property type="entry name" value="P-loop_NTPase"/>
</dbReference>
<dbReference type="SUPFAM" id="SSF52540">
    <property type="entry name" value="P-loop containing nucleoside triphosphate hydrolases"/>
    <property type="match status" value="2"/>
</dbReference>
<dbReference type="Gene3D" id="3.40.50.300">
    <property type="entry name" value="P-loop containing nucleotide triphosphate hydrolases"/>
    <property type="match status" value="2"/>
</dbReference>
<feature type="domain" description="TrwC relaxase" evidence="2">
    <location>
        <begin position="13"/>
        <end position="280"/>
    </location>
</feature>